<reference evidence="11" key="1">
    <citation type="submission" date="2020-03" db="EMBL/GenBank/DDBJ databases">
        <title>Intra-Species Differences in Population Size shape Life History and Genome Evolution.</title>
        <authorList>
            <person name="Willemsen D."/>
            <person name="Cui R."/>
            <person name="Valenzano D.R."/>
        </authorList>
    </citation>
    <scope>NUCLEOTIDE SEQUENCE</scope>
    <source>
        <strain evidence="11">GRZ</strain>
        <tissue evidence="11">Whole</tissue>
    </source>
</reference>
<dbReference type="InterPro" id="IPR013801">
    <property type="entry name" value="STAT_TF_DNA-bd"/>
</dbReference>
<organism evidence="11 12">
    <name type="scientific">Nothobranchius furzeri</name>
    <name type="common">Turquoise killifish</name>
    <dbReference type="NCBI Taxonomy" id="105023"/>
    <lineage>
        <taxon>Eukaryota</taxon>
        <taxon>Metazoa</taxon>
        <taxon>Chordata</taxon>
        <taxon>Craniata</taxon>
        <taxon>Vertebrata</taxon>
        <taxon>Euteleostomi</taxon>
        <taxon>Actinopterygii</taxon>
        <taxon>Neopterygii</taxon>
        <taxon>Teleostei</taxon>
        <taxon>Neoteleostei</taxon>
        <taxon>Acanthomorphata</taxon>
        <taxon>Ovalentaria</taxon>
        <taxon>Atherinomorphae</taxon>
        <taxon>Cyprinodontiformes</taxon>
        <taxon>Nothobranchiidae</taxon>
        <taxon>Nothobranchius</taxon>
    </lineage>
</organism>
<keyword evidence="4" id="KW-0597">Phosphoprotein</keyword>
<evidence type="ECO:0000313" key="12">
    <source>
        <dbReference type="Proteomes" id="UP000822369"/>
    </source>
</evidence>
<dbReference type="InterPro" id="IPR001217">
    <property type="entry name" value="STAT"/>
</dbReference>
<evidence type="ECO:0000256" key="2">
    <source>
        <dbReference type="ARBA" id="ARBA00004496"/>
    </source>
</evidence>
<evidence type="ECO:0000256" key="7">
    <source>
        <dbReference type="ARBA" id="ARBA00023125"/>
    </source>
</evidence>
<keyword evidence="5" id="KW-0727">SH2 domain</keyword>
<keyword evidence="9" id="KW-0539">Nucleus</keyword>
<dbReference type="AlphaFoldDB" id="A0A9D3B8B6"/>
<evidence type="ECO:0000256" key="8">
    <source>
        <dbReference type="ARBA" id="ARBA00023163"/>
    </source>
</evidence>
<protein>
    <submittedName>
        <fullName evidence="11">Signal transducer and activator of transcription 1-alpha/beta-like</fullName>
    </submittedName>
</protein>
<feature type="domain" description="STAT transcription factor DNA-binding" evidence="10">
    <location>
        <begin position="50"/>
        <end position="86"/>
    </location>
</feature>
<dbReference type="Pfam" id="PF02864">
    <property type="entry name" value="STAT_bind"/>
    <property type="match status" value="1"/>
</dbReference>
<dbReference type="GO" id="GO:0005634">
    <property type="term" value="C:nucleus"/>
    <property type="evidence" value="ECO:0007669"/>
    <property type="project" value="UniProtKB-SubCell"/>
</dbReference>
<evidence type="ECO:0000256" key="4">
    <source>
        <dbReference type="ARBA" id="ARBA00022553"/>
    </source>
</evidence>
<evidence type="ECO:0000259" key="10">
    <source>
        <dbReference type="Pfam" id="PF02864"/>
    </source>
</evidence>
<dbReference type="PANTHER" id="PTHR11801">
    <property type="entry name" value="SIGNAL TRANSDUCER AND ACTIVATOR OF TRANSCRIPTION"/>
    <property type="match status" value="1"/>
</dbReference>
<dbReference type="SUPFAM" id="SSF49417">
    <property type="entry name" value="p53-like transcription factors"/>
    <property type="match status" value="1"/>
</dbReference>
<keyword evidence="7" id="KW-0238">DNA-binding</keyword>
<comment type="caution">
    <text evidence="11">The sequence shown here is derived from an EMBL/GenBank/DDBJ whole genome shotgun (WGS) entry which is preliminary data.</text>
</comment>
<dbReference type="InterPro" id="IPR008967">
    <property type="entry name" value="p53-like_TF_DNA-bd_sf"/>
</dbReference>
<dbReference type="GO" id="GO:0003677">
    <property type="term" value="F:DNA binding"/>
    <property type="evidence" value="ECO:0007669"/>
    <property type="project" value="UniProtKB-KW"/>
</dbReference>
<evidence type="ECO:0000256" key="1">
    <source>
        <dbReference type="ARBA" id="ARBA00004123"/>
    </source>
</evidence>
<dbReference type="Gene3D" id="2.60.40.630">
    <property type="entry name" value="STAT transcription factor, DNA-binding domain"/>
    <property type="match status" value="1"/>
</dbReference>
<accession>A0A9D3B8B6</accession>
<keyword evidence="3" id="KW-0963">Cytoplasm</keyword>
<dbReference type="EMBL" id="JAAVVJ010016597">
    <property type="protein sequence ID" value="KAF7199089.1"/>
    <property type="molecule type" value="Genomic_DNA"/>
</dbReference>
<proteinExistence type="predicted"/>
<dbReference type="GO" id="GO:0007165">
    <property type="term" value="P:signal transduction"/>
    <property type="evidence" value="ECO:0007669"/>
    <property type="project" value="InterPro"/>
</dbReference>
<dbReference type="InterPro" id="IPR012345">
    <property type="entry name" value="STAT_TF_DNA-bd_N"/>
</dbReference>
<evidence type="ECO:0000256" key="5">
    <source>
        <dbReference type="ARBA" id="ARBA00022999"/>
    </source>
</evidence>
<keyword evidence="6" id="KW-0805">Transcription regulation</keyword>
<gene>
    <name evidence="11" type="ORF">G4P62_019352</name>
</gene>
<keyword evidence="8" id="KW-0804">Transcription</keyword>
<dbReference type="GO" id="GO:0003700">
    <property type="term" value="F:DNA-binding transcription factor activity"/>
    <property type="evidence" value="ECO:0007669"/>
    <property type="project" value="InterPro"/>
</dbReference>
<evidence type="ECO:0000256" key="9">
    <source>
        <dbReference type="ARBA" id="ARBA00023242"/>
    </source>
</evidence>
<name>A0A9D3B8B6_NOTFU</name>
<evidence type="ECO:0000256" key="3">
    <source>
        <dbReference type="ARBA" id="ARBA00022490"/>
    </source>
</evidence>
<dbReference type="GO" id="GO:0005737">
    <property type="term" value="C:cytoplasm"/>
    <property type="evidence" value="ECO:0007669"/>
    <property type="project" value="UniProtKB-SubCell"/>
</dbReference>
<sequence>MHELEQNFTYENDPIPQKKVFLESRALELLKTLLSSSLVIERQACMPTHPQRPMMLKTGVQFTVKLRFLVKLQELNYQLKVKALFDK</sequence>
<dbReference type="SUPFAM" id="SSF47655">
    <property type="entry name" value="STAT"/>
    <property type="match status" value="1"/>
</dbReference>
<dbReference type="InterPro" id="IPR015988">
    <property type="entry name" value="STAT_TF_CC"/>
</dbReference>
<comment type="subcellular location">
    <subcellularLocation>
        <location evidence="2">Cytoplasm</location>
    </subcellularLocation>
    <subcellularLocation>
        <location evidence="1">Nucleus</location>
    </subcellularLocation>
</comment>
<evidence type="ECO:0000313" key="11">
    <source>
        <dbReference type="EMBL" id="KAF7199089.1"/>
    </source>
</evidence>
<evidence type="ECO:0000256" key="6">
    <source>
        <dbReference type="ARBA" id="ARBA00023015"/>
    </source>
</evidence>
<dbReference type="Proteomes" id="UP000822369">
    <property type="component" value="Unassembled WGS sequence"/>
</dbReference>